<dbReference type="PANTHER" id="PTHR21026:SF2">
    <property type="entry name" value="LARGE RIBOSOMAL SUBUNIT PROTEIN BL32M"/>
    <property type="match status" value="1"/>
</dbReference>
<feature type="compositionally biased region" description="Basic and acidic residues" evidence="8">
    <location>
        <begin position="19"/>
        <end position="52"/>
    </location>
</feature>
<dbReference type="VEuPathDB" id="FungiDB:DFL_008153"/>
<sequence>MLAVARESVNGSKERPRRVRDCGDGDKADRDGDGRRKEWEGGGKEGREKSGELRTSGELVARLSLSLVTLEKALNHAQIKIQPPPTLHIAIAFSTSIRPMASILLRRGAFSAVPAPTSLLWRTPASSSILSFLAPTFAIGLRINVPPIISDLWESILKAVPKKKQSHSRKRMRQLAGKALQDIKALNECPGCGSLKRSHHLCPTCVNDIKQMWKDGVGAGNSSTPALSEPSVGDTRGSS</sequence>
<evidence type="ECO:0000256" key="5">
    <source>
        <dbReference type="ARBA" id="ARBA00023128"/>
    </source>
</evidence>
<dbReference type="InterPro" id="IPR011332">
    <property type="entry name" value="Ribosomal_zn-bd"/>
</dbReference>
<evidence type="ECO:0000256" key="2">
    <source>
        <dbReference type="ARBA" id="ARBA00008560"/>
    </source>
</evidence>
<dbReference type="GO" id="GO:0006412">
    <property type="term" value="P:translation"/>
    <property type="evidence" value="ECO:0007669"/>
    <property type="project" value="InterPro"/>
</dbReference>
<accession>A0A436ZN30</accession>
<dbReference type="GO" id="GO:0003735">
    <property type="term" value="F:structural constituent of ribosome"/>
    <property type="evidence" value="ECO:0007669"/>
    <property type="project" value="InterPro"/>
</dbReference>
<comment type="similarity">
    <text evidence="2">Belongs to the bacterial ribosomal protein bL32 family.</text>
</comment>
<keyword evidence="4" id="KW-0689">Ribosomal protein</keyword>
<dbReference type="GO" id="GO:0005762">
    <property type="term" value="C:mitochondrial large ribosomal subunit"/>
    <property type="evidence" value="ECO:0007669"/>
    <property type="project" value="TreeGrafter"/>
</dbReference>
<dbReference type="OrthoDB" id="2014905at2759"/>
<evidence type="ECO:0000256" key="4">
    <source>
        <dbReference type="ARBA" id="ARBA00022980"/>
    </source>
</evidence>
<dbReference type="STRING" id="97331.A0A436ZN30"/>
<organism evidence="9 10">
    <name type="scientific">Arthrobotrys flagrans</name>
    <name type="common">Nematode-trapping fungus</name>
    <name type="synonym">Trichothecium flagrans</name>
    <dbReference type="NCBI Taxonomy" id="97331"/>
    <lineage>
        <taxon>Eukaryota</taxon>
        <taxon>Fungi</taxon>
        <taxon>Dikarya</taxon>
        <taxon>Ascomycota</taxon>
        <taxon>Pezizomycotina</taxon>
        <taxon>Orbiliomycetes</taxon>
        <taxon>Orbiliales</taxon>
        <taxon>Orbiliaceae</taxon>
        <taxon>Arthrobotrys</taxon>
    </lineage>
</organism>
<evidence type="ECO:0000256" key="8">
    <source>
        <dbReference type="SAM" id="MobiDB-lite"/>
    </source>
</evidence>
<dbReference type="Pfam" id="PF01783">
    <property type="entry name" value="Ribosomal_L32p"/>
    <property type="match status" value="1"/>
</dbReference>
<dbReference type="HAMAP" id="MF_00340">
    <property type="entry name" value="Ribosomal_bL32"/>
    <property type="match status" value="1"/>
</dbReference>
<keyword evidence="5" id="KW-0496">Mitochondrion</keyword>
<comment type="caution">
    <text evidence="9">The sequence shown here is derived from an EMBL/GenBank/DDBJ whole genome shotgun (WGS) entry which is preliminary data.</text>
</comment>
<dbReference type="RefSeq" id="XP_067485796.1">
    <property type="nucleotide sequence ID" value="XM_067637848.1"/>
</dbReference>
<dbReference type="InterPro" id="IPR002677">
    <property type="entry name" value="Ribosomal_bL32"/>
</dbReference>
<dbReference type="PANTHER" id="PTHR21026">
    <property type="entry name" value="39S RIBOSOMAL PROTEIN L32, MITOCHONDRIAL"/>
    <property type="match status" value="1"/>
</dbReference>
<comment type="subcellular location">
    <subcellularLocation>
        <location evidence="1">Mitochondrion</location>
    </subcellularLocation>
</comment>
<evidence type="ECO:0000313" key="9">
    <source>
        <dbReference type="EMBL" id="RVD80252.1"/>
    </source>
</evidence>
<dbReference type="AlphaFoldDB" id="A0A436ZN30"/>
<dbReference type="Proteomes" id="UP000283090">
    <property type="component" value="Unassembled WGS sequence"/>
</dbReference>
<dbReference type="InterPro" id="IPR051991">
    <property type="entry name" value="Mitoribosomal_protein_bL32"/>
</dbReference>
<protein>
    <recommendedName>
        <fullName evidence="7">Large ribosomal subunit protein bL32m</fullName>
    </recommendedName>
</protein>
<evidence type="ECO:0000313" key="10">
    <source>
        <dbReference type="Proteomes" id="UP000283090"/>
    </source>
</evidence>
<dbReference type="GeneID" id="93590464"/>
<gene>
    <name evidence="9" type="ORF">DFL_008153</name>
</gene>
<proteinExistence type="inferred from homology"/>
<keyword evidence="3" id="KW-0809">Transit peptide</keyword>
<reference evidence="9 10" key="1">
    <citation type="submission" date="2019-01" db="EMBL/GenBank/DDBJ databases">
        <title>Intercellular communication is required for trap formation in the nematode-trapping fungus Duddingtonia flagrans.</title>
        <authorList>
            <person name="Youssar L."/>
            <person name="Wernet V."/>
            <person name="Hensel N."/>
            <person name="Hildebrandt H.-G."/>
            <person name="Fischer R."/>
        </authorList>
    </citation>
    <scope>NUCLEOTIDE SEQUENCE [LARGE SCALE GENOMIC DNA]</scope>
    <source>
        <strain evidence="9 10">CBS H-5679</strain>
    </source>
</reference>
<evidence type="ECO:0000256" key="3">
    <source>
        <dbReference type="ARBA" id="ARBA00022946"/>
    </source>
</evidence>
<feature type="region of interest" description="Disordered" evidence="8">
    <location>
        <begin position="217"/>
        <end position="239"/>
    </location>
</feature>
<name>A0A436ZN30_ARTFL</name>
<dbReference type="EMBL" id="SAEB01000012">
    <property type="protein sequence ID" value="RVD80252.1"/>
    <property type="molecule type" value="Genomic_DNA"/>
</dbReference>
<dbReference type="SUPFAM" id="SSF57829">
    <property type="entry name" value="Zn-binding ribosomal proteins"/>
    <property type="match status" value="1"/>
</dbReference>
<keyword evidence="10" id="KW-1185">Reference proteome</keyword>
<keyword evidence="6" id="KW-0687">Ribonucleoprotein</keyword>
<feature type="region of interest" description="Disordered" evidence="8">
    <location>
        <begin position="1"/>
        <end position="53"/>
    </location>
</feature>
<evidence type="ECO:0000256" key="1">
    <source>
        <dbReference type="ARBA" id="ARBA00004173"/>
    </source>
</evidence>
<evidence type="ECO:0000256" key="6">
    <source>
        <dbReference type="ARBA" id="ARBA00023274"/>
    </source>
</evidence>
<evidence type="ECO:0000256" key="7">
    <source>
        <dbReference type="ARBA" id="ARBA00039935"/>
    </source>
</evidence>
<dbReference type="NCBIfam" id="TIGR01031">
    <property type="entry name" value="rpmF_bact"/>
    <property type="match status" value="1"/>
</dbReference>